<proteinExistence type="predicted"/>
<accession>A0A8S3VJS3</accession>
<evidence type="ECO:0000259" key="1">
    <source>
        <dbReference type="PROSITE" id="PS50041"/>
    </source>
</evidence>
<reference evidence="2" key="1">
    <citation type="submission" date="2021-03" db="EMBL/GenBank/DDBJ databases">
        <authorList>
            <person name="Bekaert M."/>
        </authorList>
    </citation>
    <scope>NUCLEOTIDE SEQUENCE</scope>
</reference>
<feature type="domain" description="C-type lectin" evidence="1">
    <location>
        <begin position="288"/>
        <end position="415"/>
    </location>
</feature>
<dbReference type="Pfam" id="PF00059">
    <property type="entry name" value="Lectin_C"/>
    <property type="match status" value="1"/>
</dbReference>
<dbReference type="EMBL" id="CAJPWZ010003168">
    <property type="protein sequence ID" value="CAG2253803.1"/>
    <property type="molecule type" value="Genomic_DNA"/>
</dbReference>
<evidence type="ECO:0000313" key="2">
    <source>
        <dbReference type="EMBL" id="CAG2253803.1"/>
    </source>
</evidence>
<protein>
    <recommendedName>
        <fullName evidence="1">C-type lectin domain-containing protein</fullName>
    </recommendedName>
</protein>
<dbReference type="InterPro" id="IPR021109">
    <property type="entry name" value="Peptidase_aspartic_dom_sf"/>
</dbReference>
<dbReference type="CDD" id="cd00037">
    <property type="entry name" value="CLECT"/>
    <property type="match status" value="1"/>
</dbReference>
<dbReference type="SMART" id="SM00034">
    <property type="entry name" value="CLECT"/>
    <property type="match status" value="1"/>
</dbReference>
<organism evidence="2 3">
    <name type="scientific">Mytilus edulis</name>
    <name type="common">Blue mussel</name>
    <dbReference type="NCBI Taxonomy" id="6550"/>
    <lineage>
        <taxon>Eukaryota</taxon>
        <taxon>Metazoa</taxon>
        <taxon>Spiralia</taxon>
        <taxon>Lophotrochozoa</taxon>
        <taxon>Mollusca</taxon>
        <taxon>Bivalvia</taxon>
        <taxon>Autobranchia</taxon>
        <taxon>Pteriomorphia</taxon>
        <taxon>Mytilida</taxon>
        <taxon>Mytiloidea</taxon>
        <taxon>Mytilidae</taxon>
        <taxon>Mytilinae</taxon>
        <taxon>Mytilus</taxon>
    </lineage>
</organism>
<comment type="caution">
    <text evidence="2">The sequence shown here is derived from an EMBL/GenBank/DDBJ whole genome shotgun (WGS) entry which is preliminary data.</text>
</comment>
<dbReference type="PROSITE" id="PS50041">
    <property type="entry name" value="C_TYPE_LECTIN_2"/>
    <property type="match status" value="1"/>
</dbReference>
<dbReference type="AlphaFoldDB" id="A0A8S3VJS3"/>
<dbReference type="InterPro" id="IPR001304">
    <property type="entry name" value="C-type_lectin-like"/>
</dbReference>
<dbReference type="Gene3D" id="3.10.100.10">
    <property type="entry name" value="Mannose-Binding Protein A, subunit A"/>
    <property type="match status" value="1"/>
</dbReference>
<dbReference type="InterPro" id="IPR016187">
    <property type="entry name" value="CTDL_fold"/>
</dbReference>
<dbReference type="Gene3D" id="2.40.70.10">
    <property type="entry name" value="Acid Proteases"/>
    <property type="match status" value="1"/>
</dbReference>
<dbReference type="Proteomes" id="UP000683360">
    <property type="component" value="Unassembled WGS sequence"/>
</dbReference>
<dbReference type="InterPro" id="IPR016186">
    <property type="entry name" value="C-type_lectin-like/link_sf"/>
</dbReference>
<dbReference type="SUPFAM" id="SSF56436">
    <property type="entry name" value="C-type lectin-like"/>
    <property type="match status" value="1"/>
</dbReference>
<dbReference type="InterPro" id="IPR050111">
    <property type="entry name" value="C-type_lectin/snaclec_domain"/>
</dbReference>
<evidence type="ECO:0000313" key="3">
    <source>
        <dbReference type="Proteomes" id="UP000683360"/>
    </source>
</evidence>
<keyword evidence="3" id="KW-1185">Reference proteome</keyword>
<gene>
    <name evidence="2" type="ORF">MEDL_65296</name>
</gene>
<dbReference type="CDD" id="cd00303">
    <property type="entry name" value="retropepsin_like"/>
    <property type="match status" value="1"/>
</dbReference>
<dbReference type="PANTHER" id="PTHR22803">
    <property type="entry name" value="MANNOSE, PHOSPHOLIPASE, LECTIN RECEPTOR RELATED"/>
    <property type="match status" value="1"/>
</dbReference>
<dbReference type="OrthoDB" id="10421310at2759"/>
<name>A0A8S3VJS3_MYTED</name>
<sequence length="1005" mass="112035">MLQKGVFCILEYGWNFFKDIQIHITSIQNVIKCFIPGKKISRLSFINTGFIPETTTTAKITTASADRIPEATTTLKITTASVDLIPETKTTPELTTTSVDLIPEATTTLKITTASVDVIPETTRTPELTTTSVDLIPETTSTSKITTTSVDFIPETTTTSKITTDSVDFIPETTTSKITTASVDLIPETKTTPELTTTSLDLIPEATSTSKITITSVDFIPETTTTSNIKTDSVDFIPETTTSKITDSVDSIPETTTTSIDFLSTETSIPTSQSTSRQVSCDPDWILVGASCYRITPPDTITKQQWKNASEICKDNGGYLATLETAEENQLVKDYVGTLGKKDYFIGGSDLQTEGTFLWEHSGVIVNLHGSGLFYDWMSLNQPDNGNGNQHCMILAGRYGHMWNDVQCTVARAFIYANETLEEHRANVYAHGEGDVNREYGMSGQRGQRGINTDGFRYNNPHTVSIRPEPYDGGEDWEEYISHFEVCAELGRWRDADKVLALAAALRGPARTFYISLEQTEKRDYGILTQRLGLRFGSTRQQNRWLSRLEMRKRNPGEAIAALADDLRQMAQRAYIDLDARAQEVLALNQLYKSVTPEVKYQCTNQGCRTVAGAVEVIERYEAIIGDGSEKKKGSVRMTTDTHLGEASNFSQEPSENQFHDSINGLTRRIIITEGLNGEILITGKLNASFVRAQVTYVDIVHFISDTSRKMQDMTILEDSKAPRTRITETHKVSTRETSVPHWLVRPGTNNGSTSSILNYKIYRQLADVLKNAILEPSTYKLFDVNGNPLCSYGTLKQKLTLGTADFNTEFLVCDIKQDAILGQDFLLDHIDKIDYKRQILSTKDTDIRCWIGGEANAICRVIVKETVTLPGKSKMLIPVIIENAEHLGPLGYVDKTQKKETEHNITRGILDPHQEDIRVQLINFREEPITVHAKEQIGVCESYYEMPAVGVCNYIGTEGTSSDKLPSHIEDLFNRSIVHLQEKEKQHLKELLQAYSDVFCKISG</sequence>